<organism evidence="2 3">
    <name type="scientific">Subtercola boreus</name>
    <dbReference type="NCBI Taxonomy" id="120213"/>
    <lineage>
        <taxon>Bacteria</taxon>
        <taxon>Bacillati</taxon>
        <taxon>Actinomycetota</taxon>
        <taxon>Actinomycetes</taxon>
        <taxon>Micrococcales</taxon>
        <taxon>Microbacteriaceae</taxon>
        <taxon>Subtercola</taxon>
    </lineage>
</organism>
<dbReference type="Gene3D" id="3.10.180.10">
    <property type="entry name" value="2,3-Dihydroxybiphenyl 1,2-Dioxygenase, domain 1"/>
    <property type="match status" value="1"/>
</dbReference>
<comment type="caution">
    <text evidence="2">The sequence shown here is derived from an EMBL/GenBank/DDBJ whole genome shotgun (WGS) entry which is preliminary data.</text>
</comment>
<dbReference type="InterPro" id="IPR004360">
    <property type="entry name" value="Glyas_Fos-R_dOase_dom"/>
</dbReference>
<sequence>MFSTQGAFSGFSVNDIAAARQFYGETLGLSVTDNSMGFIELHLPSGGTVLAYPKPNHEPASYTMLNFPVADIDAAVDDLRSRGVDTNIYAGGQMPVDEKGIMRGNGPDIAWFRDPAGNVLAVIQE</sequence>
<name>A0A3E0WF30_9MICO</name>
<evidence type="ECO:0000313" key="3">
    <source>
        <dbReference type="Proteomes" id="UP000257080"/>
    </source>
</evidence>
<accession>A0A3E0WF30</accession>
<dbReference type="SUPFAM" id="SSF54593">
    <property type="entry name" value="Glyoxalase/Bleomycin resistance protein/Dihydroxybiphenyl dioxygenase"/>
    <property type="match status" value="1"/>
</dbReference>
<dbReference type="Pfam" id="PF00903">
    <property type="entry name" value="Glyoxalase"/>
    <property type="match status" value="1"/>
</dbReference>
<dbReference type="OrthoDB" id="9804907at2"/>
<dbReference type="PANTHER" id="PTHR33993:SF2">
    <property type="entry name" value="VOC DOMAIN-CONTAINING PROTEIN"/>
    <property type="match status" value="1"/>
</dbReference>
<evidence type="ECO:0000259" key="1">
    <source>
        <dbReference type="PROSITE" id="PS51819"/>
    </source>
</evidence>
<protein>
    <submittedName>
        <fullName evidence="2">Glyoxalase</fullName>
    </submittedName>
</protein>
<dbReference type="PROSITE" id="PS51819">
    <property type="entry name" value="VOC"/>
    <property type="match status" value="1"/>
</dbReference>
<dbReference type="InterPro" id="IPR037523">
    <property type="entry name" value="VOC_core"/>
</dbReference>
<dbReference type="InterPro" id="IPR052164">
    <property type="entry name" value="Anthracycline_SecMetBiosynth"/>
</dbReference>
<dbReference type="InterPro" id="IPR029068">
    <property type="entry name" value="Glyas_Bleomycin-R_OHBP_Dase"/>
</dbReference>
<gene>
    <name evidence="2" type="ORF">B7R25_03640</name>
</gene>
<dbReference type="EMBL" id="NBXE01000008">
    <property type="protein sequence ID" value="RFA28819.1"/>
    <property type="molecule type" value="Genomic_DNA"/>
</dbReference>
<reference evidence="2 3" key="1">
    <citation type="submission" date="2017-04" db="EMBL/GenBank/DDBJ databases">
        <title>Comparative genome analysis of Subtercola boreus.</title>
        <authorList>
            <person name="Cho Y.-J."/>
            <person name="Cho A."/>
            <person name="Kim O.-S."/>
            <person name="Lee J.-I."/>
        </authorList>
    </citation>
    <scope>NUCLEOTIDE SEQUENCE [LARGE SCALE GENOMIC DNA]</scope>
    <source>
        <strain evidence="2 3">P28004</strain>
    </source>
</reference>
<evidence type="ECO:0000313" key="2">
    <source>
        <dbReference type="EMBL" id="RFA28819.1"/>
    </source>
</evidence>
<proteinExistence type="predicted"/>
<dbReference type="PANTHER" id="PTHR33993">
    <property type="entry name" value="GLYOXALASE-RELATED"/>
    <property type="match status" value="1"/>
</dbReference>
<feature type="domain" description="VOC" evidence="1">
    <location>
        <begin position="5"/>
        <end position="125"/>
    </location>
</feature>
<dbReference type="Proteomes" id="UP000257080">
    <property type="component" value="Unassembled WGS sequence"/>
</dbReference>
<dbReference type="AlphaFoldDB" id="A0A3E0WF30"/>
<dbReference type="RefSeq" id="WP_116417609.1">
    <property type="nucleotide sequence ID" value="NZ_NBXC01000008.1"/>
</dbReference>